<geneLocation type="chloroplast" evidence="8"/>
<keyword evidence="8" id="KW-0934">Plastid</keyword>
<reference evidence="8" key="1">
    <citation type="journal article" date="2020" name="Mitochondrial DNA Part B Resour">
        <title>The complete chloroplast genome of a rare fern species from North China, Botrychium lunaria (Ophioglossaceae).</title>
        <authorList>
            <person name="Shen X.-L."/>
            <person name="Tong L."/>
            <person name="Lei F.-W."/>
            <person name="Zhu Y.-X."/>
            <person name="Mu X.-Y."/>
            <person name="Jiang W.-J."/>
        </authorList>
    </citation>
    <scope>NUCLEOTIDE SEQUENCE</scope>
</reference>
<keyword evidence="3 7" id="KW-0603">Photosystem I</keyword>
<accession>A0A6H0JQT0</accession>
<dbReference type="InterPro" id="IPR010010">
    <property type="entry name" value="PSI_PsaM"/>
</dbReference>
<dbReference type="HAMAP" id="MF_00828">
    <property type="entry name" value="PSI_PsaM"/>
    <property type="match status" value="1"/>
</dbReference>
<reference evidence="8" key="2">
    <citation type="submission" date="2020-01" db="EMBL/GenBank/DDBJ databases">
        <authorList>
            <person name="Shen X."/>
            <person name="Mu X."/>
        </authorList>
    </citation>
    <scope>NUCLEOTIDE SEQUENCE</scope>
</reference>
<evidence type="ECO:0000313" key="8">
    <source>
        <dbReference type="EMBL" id="QIU83274.1"/>
    </source>
</evidence>
<dbReference type="InterPro" id="IPR037279">
    <property type="entry name" value="PSI_PsaM_sf"/>
</dbReference>
<dbReference type="NCBIfam" id="TIGR03053">
    <property type="entry name" value="PS_I_psaM"/>
    <property type="match status" value="1"/>
</dbReference>
<sequence length="33" mass="3522">MTPISDGQIILALVSASVVSVLAVRLGSELYYR</sequence>
<evidence type="ECO:0000256" key="5">
    <source>
        <dbReference type="ARBA" id="ARBA00023078"/>
    </source>
</evidence>
<evidence type="ECO:0000256" key="6">
    <source>
        <dbReference type="ARBA" id="ARBA00023136"/>
    </source>
</evidence>
<keyword evidence="6 7" id="KW-0472">Membrane</keyword>
<dbReference type="AlphaFoldDB" id="A0A6H0JQT0"/>
<dbReference type="GO" id="GO:0015979">
    <property type="term" value="P:photosynthesis"/>
    <property type="evidence" value="ECO:0007669"/>
    <property type="project" value="UniProtKB-UniRule"/>
</dbReference>
<keyword evidence="2 7" id="KW-0812">Transmembrane</keyword>
<dbReference type="GO" id="GO:0009522">
    <property type="term" value="C:photosystem I"/>
    <property type="evidence" value="ECO:0007669"/>
    <property type="project" value="UniProtKB-KW"/>
</dbReference>
<dbReference type="GeneID" id="55286918"/>
<evidence type="ECO:0000256" key="1">
    <source>
        <dbReference type="ARBA" id="ARBA00022531"/>
    </source>
</evidence>
<evidence type="ECO:0000256" key="3">
    <source>
        <dbReference type="ARBA" id="ARBA00022836"/>
    </source>
</evidence>
<evidence type="ECO:0000256" key="4">
    <source>
        <dbReference type="ARBA" id="ARBA00022989"/>
    </source>
</evidence>
<proteinExistence type="inferred from homology"/>
<protein>
    <recommendedName>
        <fullName evidence="7">Photosystem I reaction center subunit XII</fullName>
    </recommendedName>
    <alternativeName>
        <fullName evidence="7">PSI-M</fullName>
    </alternativeName>
</protein>
<dbReference type="Pfam" id="PF07465">
    <property type="entry name" value="PsaM"/>
    <property type="match status" value="1"/>
</dbReference>
<organism evidence="8">
    <name type="scientific">Botrychium lunaria</name>
    <name type="common">Moonwort</name>
    <dbReference type="NCBI Taxonomy" id="37231"/>
    <lineage>
        <taxon>Eukaryota</taxon>
        <taxon>Viridiplantae</taxon>
        <taxon>Streptophyta</taxon>
        <taxon>Embryophyta</taxon>
        <taxon>Tracheophyta</taxon>
        <taxon>Polypodiopsida</taxon>
        <taxon>Ophioglossidae</taxon>
        <taxon>Ophioglossales</taxon>
        <taxon>Ophioglossaceae</taxon>
        <taxon>Botrychioideae</taxon>
        <taxon>Botrychium</taxon>
    </lineage>
</organism>
<keyword evidence="4 7" id="KW-1133">Transmembrane helix</keyword>
<gene>
    <name evidence="7 8" type="primary">psaM</name>
</gene>
<evidence type="ECO:0000256" key="2">
    <source>
        <dbReference type="ARBA" id="ARBA00022692"/>
    </source>
</evidence>
<dbReference type="RefSeq" id="YP_009825459.1">
    <property type="nucleotide sequence ID" value="NC_048457.1"/>
</dbReference>
<evidence type="ECO:0000256" key="7">
    <source>
        <dbReference type="HAMAP-Rule" id="MF_00828"/>
    </source>
</evidence>
<dbReference type="EMBL" id="MN966674">
    <property type="protein sequence ID" value="QIU83274.1"/>
    <property type="molecule type" value="Genomic_DNA"/>
</dbReference>
<keyword evidence="1 7" id="KW-0602">Photosynthesis</keyword>
<dbReference type="GO" id="GO:0009535">
    <property type="term" value="C:chloroplast thylakoid membrane"/>
    <property type="evidence" value="ECO:0007669"/>
    <property type="project" value="UniProtKB-SubCell"/>
</dbReference>
<comment type="subcellular location">
    <subcellularLocation>
        <location evidence="7">Plastid</location>
        <location evidence="7">Chloroplast thylakoid membrane</location>
        <topology evidence="7">Single-pass membrane protein</topology>
    </subcellularLocation>
</comment>
<name>A0A6H0JQT0_BOTLU</name>
<dbReference type="SUPFAM" id="SSF81548">
    <property type="entry name" value="Subunit XII of photosystem I reaction centre, PsaM"/>
    <property type="match status" value="1"/>
</dbReference>
<comment type="similarity">
    <text evidence="7">Belongs to the PsaM family.</text>
</comment>
<keyword evidence="5 7" id="KW-0793">Thylakoid</keyword>
<keyword evidence="8" id="KW-0150">Chloroplast</keyword>